<evidence type="ECO:0000256" key="1">
    <source>
        <dbReference type="ARBA" id="ARBA00004496"/>
    </source>
</evidence>
<protein>
    <recommendedName>
        <fullName evidence="3">Talin 1-like rod-segment domain-containing protein</fullName>
    </recommendedName>
</protein>
<evidence type="ECO:0000313" key="4">
    <source>
        <dbReference type="EMBL" id="KAL0188324.1"/>
    </source>
</evidence>
<feature type="domain" description="Talin 1-like rod-segment" evidence="3">
    <location>
        <begin position="1"/>
        <end position="85"/>
    </location>
</feature>
<evidence type="ECO:0000313" key="5">
    <source>
        <dbReference type="Proteomes" id="UP001529510"/>
    </source>
</evidence>
<dbReference type="InterPro" id="IPR054060">
    <property type="entry name" value="TLN1-like_RS"/>
</dbReference>
<dbReference type="SUPFAM" id="SSF47220">
    <property type="entry name" value="alpha-catenin/vinculin-like"/>
    <property type="match status" value="1"/>
</dbReference>
<dbReference type="AlphaFoldDB" id="A0ABD0QQ77"/>
<feature type="non-terminal residue" evidence="4">
    <location>
        <position position="1"/>
    </location>
</feature>
<dbReference type="Pfam" id="PF21865">
    <property type="entry name" value="TLN1-like_RS"/>
    <property type="match status" value="1"/>
</dbReference>
<gene>
    <name evidence="4" type="ORF">M9458_015423</name>
</gene>
<comment type="subcellular location">
    <subcellularLocation>
        <location evidence="1">Cytoplasm</location>
    </subcellularLocation>
</comment>
<keyword evidence="5" id="KW-1185">Reference proteome</keyword>
<accession>A0ABD0QQ77</accession>
<dbReference type="GO" id="GO:0005737">
    <property type="term" value="C:cytoplasm"/>
    <property type="evidence" value="ECO:0007669"/>
    <property type="project" value="UniProtKB-SubCell"/>
</dbReference>
<dbReference type="Gene3D" id="1.20.1420.10">
    <property type="entry name" value="Talin, central domain"/>
    <property type="match status" value="1"/>
</dbReference>
<evidence type="ECO:0000259" key="3">
    <source>
        <dbReference type="Pfam" id="PF21865"/>
    </source>
</evidence>
<evidence type="ECO:0000256" key="2">
    <source>
        <dbReference type="ARBA" id="ARBA00022490"/>
    </source>
</evidence>
<organism evidence="4 5">
    <name type="scientific">Cirrhinus mrigala</name>
    <name type="common">Mrigala</name>
    <dbReference type="NCBI Taxonomy" id="683832"/>
    <lineage>
        <taxon>Eukaryota</taxon>
        <taxon>Metazoa</taxon>
        <taxon>Chordata</taxon>
        <taxon>Craniata</taxon>
        <taxon>Vertebrata</taxon>
        <taxon>Euteleostomi</taxon>
        <taxon>Actinopterygii</taxon>
        <taxon>Neopterygii</taxon>
        <taxon>Teleostei</taxon>
        <taxon>Ostariophysi</taxon>
        <taxon>Cypriniformes</taxon>
        <taxon>Cyprinidae</taxon>
        <taxon>Labeoninae</taxon>
        <taxon>Labeonini</taxon>
        <taxon>Cirrhinus</taxon>
    </lineage>
</organism>
<proteinExistence type="predicted"/>
<comment type="caution">
    <text evidence="4">The sequence shown here is derived from an EMBL/GenBank/DDBJ whole genome shotgun (WGS) entry which is preliminary data.</text>
</comment>
<reference evidence="4 5" key="1">
    <citation type="submission" date="2024-05" db="EMBL/GenBank/DDBJ databases">
        <title>Genome sequencing and assembly of Indian major carp, Cirrhinus mrigala (Hamilton, 1822).</title>
        <authorList>
            <person name="Mohindra V."/>
            <person name="Chowdhury L.M."/>
            <person name="Lal K."/>
            <person name="Jena J.K."/>
        </authorList>
    </citation>
    <scope>NUCLEOTIDE SEQUENCE [LARGE SCALE GENOMIC DNA]</scope>
    <source>
        <strain evidence="4">CM1030</strain>
        <tissue evidence="4">Blood</tissue>
    </source>
</reference>
<feature type="non-terminal residue" evidence="4">
    <location>
        <position position="100"/>
    </location>
</feature>
<keyword evidence="2" id="KW-0963">Cytoplasm</keyword>
<dbReference type="PANTHER" id="PTHR19981:SF34">
    <property type="entry name" value="TALIN-2"/>
    <property type="match status" value="1"/>
</dbReference>
<sequence>YFTPLVSASMGMASKILDHQQQMNLLDQTKTLAESALQMLYAAKEGGGNPKAAHTHDAIAEAAQLMREAVDDLLLTLNEAASEVGMVGGMVDSIADAMGK</sequence>
<dbReference type="PANTHER" id="PTHR19981">
    <property type="entry name" value="TALIN"/>
    <property type="match status" value="1"/>
</dbReference>
<dbReference type="InterPro" id="IPR036723">
    <property type="entry name" value="Alpha-catenin/vinculin-like_sf"/>
</dbReference>
<name>A0ABD0QQ77_CIRMR</name>
<dbReference type="EMBL" id="JAMKFB020000007">
    <property type="protein sequence ID" value="KAL0188324.1"/>
    <property type="molecule type" value="Genomic_DNA"/>
</dbReference>
<dbReference type="Proteomes" id="UP001529510">
    <property type="component" value="Unassembled WGS sequence"/>
</dbReference>